<keyword evidence="3" id="KW-0804">Transcription</keyword>
<accession>A0A412WTJ9</accession>
<evidence type="ECO:0000259" key="4">
    <source>
        <dbReference type="PROSITE" id="PS01124"/>
    </source>
</evidence>
<dbReference type="Proteomes" id="UP000283426">
    <property type="component" value="Unassembled WGS sequence"/>
</dbReference>
<dbReference type="Pfam" id="PF12833">
    <property type="entry name" value="HTH_18"/>
    <property type="match status" value="1"/>
</dbReference>
<evidence type="ECO:0000313" key="5">
    <source>
        <dbReference type="EMBL" id="RGV30503.1"/>
    </source>
</evidence>
<dbReference type="InterPro" id="IPR009057">
    <property type="entry name" value="Homeodomain-like_sf"/>
</dbReference>
<dbReference type="SUPFAM" id="SSF46689">
    <property type="entry name" value="Homeodomain-like"/>
    <property type="match status" value="1"/>
</dbReference>
<dbReference type="GO" id="GO:0003700">
    <property type="term" value="F:DNA-binding transcription factor activity"/>
    <property type="evidence" value="ECO:0007669"/>
    <property type="project" value="InterPro"/>
</dbReference>
<protein>
    <submittedName>
        <fullName evidence="5">AraC family transcriptional regulator</fullName>
    </submittedName>
</protein>
<name>A0A412WTJ9_9BACT</name>
<keyword evidence="1" id="KW-0805">Transcription regulation</keyword>
<proteinExistence type="predicted"/>
<evidence type="ECO:0000256" key="1">
    <source>
        <dbReference type="ARBA" id="ARBA00023015"/>
    </source>
</evidence>
<evidence type="ECO:0000313" key="6">
    <source>
        <dbReference type="Proteomes" id="UP000283426"/>
    </source>
</evidence>
<dbReference type="PANTHER" id="PTHR47504:SF5">
    <property type="entry name" value="RIGHT ORIGIN-BINDING PROTEIN"/>
    <property type="match status" value="1"/>
</dbReference>
<organism evidence="5 6">
    <name type="scientific">Odoribacter splanchnicus</name>
    <dbReference type="NCBI Taxonomy" id="28118"/>
    <lineage>
        <taxon>Bacteria</taxon>
        <taxon>Pseudomonadati</taxon>
        <taxon>Bacteroidota</taxon>
        <taxon>Bacteroidia</taxon>
        <taxon>Bacteroidales</taxon>
        <taxon>Odoribacteraceae</taxon>
        <taxon>Odoribacter</taxon>
    </lineage>
</organism>
<comment type="caution">
    <text evidence="5">The sequence shown here is derived from an EMBL/GenBank/DDBJ whole genome shotgun (WGS) entry which is preliminary data.</text>
</comment>
<evidence type="ECO:0000256" key="3">
    <source>
        <dbReference type="ARBA" id="ARBA00023163"/>
    </source>
</evidence>
<dbReference type="GO" id="GO:0043565">
    <property type="term" value="F:sequence-specific DNA binding"/>
    <property type="evidence" value="ECO:0007669"/>
    <property type="project" value="InterPro"/>
</dbReference>
<dbReference type="SMART" id="SM00342">
    <property type="entry name" value="HTH_ARAC"/>
    <property type="match status" value="1"/>
</dbReference>
<dbReference type="Gene3D" id="1.10.10.60">
    <property type="entry name" value="Homeodomain-like"/>
    <property type="match status" value="1"/>
</dbReference>
<gene>
    <name evidence="5" type="ORF">DWW24_00020</name>
</gene>
<dbReference type="AlphaFoldDB" id="A0A412WTJ9"/>
<dbReference type="InterPro" id="IPR018060">
    <property type="entry name" value="HTH_AraC"/>
</dbReference>
<reference evidence="5 6" key="1">
    <citation type="submission" date="2018-08" db="EMBL/GenBank/DDBJ databases">
        <title>A genome reference for cultivated species of the human gut microbiota.</title>
        <authorList>
            <person name="Zou Y."/>
            <person name="Xue W."/>
            <person name="Luo G."/>
        </authorList>
    </citation>
    <scope>NUCLEOTIDE SEQUENCE [LARGE SCALE GENOMIC DNA]</scope>
    <source>
        <strain evidence="5 6">AF14-6AC</strain>
    </source>
</reference>
<feature type="domain" description="HTH araC/xylS-type" evidence="4">
    <location>
        <begin position="200"/>
        <end position="280"/>
    </location>
</feature>
<sequence>MIYKLKMGSDTVCYIKSDLKNKFSYFKFEKDIVFQRNKADKNNNLVFILHGEMEVIYGDLYPRLISDGNMILLTPLSRCVCKAVSTVELIILGFGTLNHSCDKYIFQNLTPFFSLIKYEFRELEIRESLDRFLQLMQNYEQNQVPMADLASRKIQELFIILHAYYTSDELAMLFYPLLGKNMEFKKLVVDYYLHVKSAGEFAELCGYSQGVFQKKFKDVFGETVYQWMQRQKAEYIKHRLMTSEVNLKELADELNFASSVHLNKFCKIWFGMTPSEVRQTFILKKNLH</sequence>
<dbReference type="InterPro" id="IPR050959">
    <property type="entry name" value="MarA-like"/>
</dbReference>
<evidence type="ECO:0000256" key="2">
    <source>
        <dbReference type="ARBA" id="ARBA00023125"/>
    </source>
</evidence>
<keyword evidence="2" id="KW-0238">DNA-binding</keyword>
<dbReference type="PROSITE" id="PS01124">
    <property type="entry name" value="HTH_ARAC_FAMILY_2"/>
    <property type="match status" value="1"/>
</dbReference>
<dbReference type="PANTHER" id="PTHR47504">
    <property type="entry name" value="RIGHT ORIGIN-BINDING PROTEIN"/>
    <property type="match status" value="1"/>
</dbReference>
<dbReference type="EMBL" id="QRYW01000001">
    <property type="protein sequence ID" value="RGV30503.1"/>
    <property type="molecule type" value="Genomic_DNA"/>
</dbReference>